<feature type="region of interest" description="Disordered" evidence="1">
    <location>
        <begin position="330"/>
        <end position="349"/>
    </location>
</feature>
<feature type="transmembrane region" description="Helical" evidence="2">
    <location>
        <begin position="85"/>
        <end position="103"/>
    </location>
</feature>
<dbReference type="PANTHER" id="PTHR39299">
    <property type="entry name" value="TRANSMEMBRANE PROTEIN"/>
    <property type="match status" value="1"/>
</dbReference>
<dbReference type="RefSeq" id="XP_004344282.2">
    <property type="nucleotide sequence ID" value="XM_004344232.2"/>
</dbReference>
<feature type="transmembrane region" description="Helical" evidence="2">
    <location>
        <begin position="233"/>
        <end position="250"/>
    </location>
</feature>
<dbReference type="OrthoDB" id="2448307at2759"/>
<dbReference type="EMBL" id="KE346371">
    <property type="protein sequence ID" value="KJE96319.1"/>
    <property type="molecule type" value="Genomic_DNA"/>
</dbReference>
<evidence type="ECO:0000313" key="5">
    <source>
        <dbReference type="Proteomes" id="UP000008743"/>
    </source>
</evidence>
<feature type="transmembrane region" description="Helical" evidence="2">
    <location>
        <begin position="50"/>
        <end position="73"/>
    </location>
</feature>
<dbReference type="InterPro" id="IPR056691">
    <property type="entry name" value="DUF7789"/>
</dbReference>
<keyword evidence="2" id="KW-0812">Transmembrane</keyword>
<feature type="transmembrane region" description="Helical" evidence="2">
    <location>
        <begin position="153"/>
        <end position="172"/>
    </location>
</feature>
<keyword evidence="5" id="KW-1185">Reference proteome</keyword>
<proteinExistence type="predicted"/>
<dbReference type="AlphaFoldDB" id="A0A0D2X4M5"/>
<evidence type="ECO:0000259" key="3">
    <source>
        <dbReference type="Pfam" id="PF25044"/>
    </source>
</evidence>
<keyword evidence="2" id="KW-1133">Transmembrane helix</keyword>
<feature type="domain" description="DUF7789" evidence="3">
    <location>
        <begin position="36"/>
        <end position="171"/>
    </location>
</feature>
<feature type="domain" description="DUF7789" evidence="3">
    <location>
        <begin position="187"/>
        <end position="309"/>
    </location>
</feature>
<dbReference type="Pfam" id="PF25044">
    <property type="entry name" value="DUF7789"/>
    <property type="match status" value="2"/>
</dbReference>
<evidence type="ECO:0000256" key="2">
    <source>
        <dbReference type="SAM" id="Phobius"/>
    </source>
</evidence>
<sequence length="349" mass="39481">MSQPQSARGRVDVSDLLAPSHHGTSANSDVVDTWAGKVTRLKALHPWAKAFLVVAMLEILIVVALTIQRMAIISYPFTDDSRADMTYAVVLLINAVFSCYYAVHGCLRERKTEVAAFVVASLTVTIYVVYQYAFNPPNTDPDYESNWHISREIRFILICIFEPMALALAFLTQRHFGWVEYKTVGANVDYMRLHRDYSMYVTFLKFDMQIQLSLVVLSLFSRLELDAEMGIDMAAVVVVLITMIVGWLAVQSENRSAMIFVAISSVITLAYDVYTIYKFSSSSNDASSFARYAILAAASFAILIRLVLFFFIRRVVSNFGQGLKSMLHKRSHHQRPASEEDPLIRPSYY</sequence>
<evidence type="ECO:0000256" key="1">
    <source>
        <dbReference type="SAM" id="MobiDB-lite"/>
    </source>
</evidence>
<feature type="transmembrane region" description="Helical" evidence="2">
    <location>
        <begin position="289"/>
        <end position="312"/>
    </location>
</feature>
<dbReference type="Proteomes" id="UP000008743">
    <property type="component" value="Unassembled WGS sequence"/>
</dbReference>
<reference evidence="5" key="1">
    <citation type="submission" date="2011-02" db="EMBL/GenBank/DDBJ databases">
        <title>The Genome Sequence of Capsaspora owczarzaki ATCC 30864.</title>
        <authorList>
            <person name="Russ C."/>
            <person name="Cuomo C."/>
            <person name="Burger G."/>
            <person name="Gray M.W."/>
            <person name="Holland P.W.H."/>
            <person name="King N."/>
            <person name="Lang F.B.F."/>
            <person name="Roger A.J."/>
            <person name="Ruiz-Trillo I."/>
            <person name="Young S.K."/>
            <person name="Zeng Q."/>
            <person name="Gargeya S."/>
            <person name="Alvarado L."/>
            <person name="Berlin A."/>
            <person name="Chapman S.B."/>
            <person name="Chen Z."/>
            <person name="Freedman E."/>
            <person name="Gellesch M."/>
            <person name="Goldberg J."/>
            <person name="Griggs A."/>
            <person name="Gujja S."/>
            <person name="Heilman E."/>
            <person name="Heiman D."/>
            <person name="Howarth C."/>
            <person name="Mehta T."/>
            <person name="Neiman D."/>
            <person name="Pearson M."/>
            <person name="Roberts A."/>
            <person name="Saif S."/>
            <person name="Shea T."/>
            <person name="Shenoy N."/>
            <person name="Sisk P."/>
            <person name="Stolte C."/>
            <person name="Sykes S."/>
            <person name="White J."/>
            <person name="Yandava C."/>
            <person name="Haas B."/>
            <person name="Nusbaum C."/>
            <person name="Birren B."/>
        </authorList>
    </citation>
    <scope>NUCLEOTIDE SEQUENCE</scope>
    <source>
        <strain evidence="5">ATCC 30864</strain>
    </source>
</reference>
<gene>
    <name evidence="4" type="ORF">CAOG_006661</name>
</gene>
<organism evidence="4 5">
    <name type="scientific">Capsaspora owczarzaki (strain ATCC 30864)</name>
    <dbReference type="NCBI Taxonomy" id="595528"/>
    <lineage>
        <taxon>Eukaryota</taxon>
        <taxon>Filasterea</taxon>
        <taxon>Capsaspora</taxon>
    </lineage>
</organism>
<name>A0A0D2X4M5_CAPO3</name>
<dbReference type="PANTHER" id="PTHR39299:SF1">
    <property type="entry name" value="TRANSMEMBRANE PROTEIN"/>
    <property type="match status" value="1"/>
</dbReference>
<keyword evidence="2" id="KW-0472">Membrane</keyword>
<feature type="transmembrane region" description="Helical" evidence="2">
    <location>
        <begin position="115"/>
        <end position="133"/>
    </location>
</feature>
<evidence type="ECO:0000313" key="4">
    <source>
        <dbReference type="EMBL" id="KJE96319.1"/>
    </source>
</evidence>
<feature type="transmembrane region" description="Helical" evidence="2">
    <location>
        <begin position="200"/>
        <end position="221"/>
    </location>
</feature>
<dbReference type="STRING" id="595528.A0A0D2X4M5"/>
<feature type="transmembrane region" description="Helical" evidence="2">
    <location>
        <begin position="257"/>
        <end position="277"/>
    </location>
</feature>
<dbReference type="PhylomeDB" id="A0A0D2X4M5"/>
<protein>
    <recommendedName>
        <fullName evidence="3">DUF7789 domain-containing protein</fullName>
    </recommendedName>
</protein>
<accession>A0A0D2X4M5</accession>
<dbReference type="InParanoid" id="A0A0D2X4M5"/>